<keyword evidence="2" id="KW-1185">Reference proteome</keyword>
<dbReference type="Proteomes" id="UP001281147">
    <property type="component" value="Unassembled WGS sequence"/>
</dbReference>
<protein>
    <submittedName>
        <fullName evidence="1">Uncharacterized protein</fullName>
    </submittedName>
</protein>
<evidence type="ECO:0000313" key="1">
    <source>
        <dbReference type="EMBL" id="KAK3697128.1"/>
    </source>
</evidence>
<proteinExistence type="predicted"/>
<evidence type="ECO:0000313" key="2">
    <source>
        <dbReference type="Proteomes" id="UP001281147"/>
    </source>
</evidence>
<organism evidence="1 2">
    <name type="scientific">Vermiconidia calcicola</name>
    <dbReference type="NCBI Taxonomy" id="1690605"/>
    <lineage>
        <taxon>Eukaryota</taxon>
        <taxon>Fungi</taxon>
        <taxon>Dikarya</taxon>
        <taxon>Ascomycota</taxon>
        <taxon>Pezizomycotina</taxon>
        <taxon>Dothideomycetes</taxon>
        <taxon>Dothideomycetidae</taxon>
        <taxon>Mycosphaerellales</taxon>
        <taxon>Extremaceae</taxon>
        <taxon>Vermiconidia</taxon>
    </lineage>
</organism>
<name>A0ACC3MJA3_9PEZI</name>
<dbReference type="EMBL" id="JAUTXU010000231">
    <property type="protein sequence ID" value="KAK3697128.1"/>
    <property type="molecule type" value="Genomic_DNA"/>
</dbReference>
<gene>
    <name evidence="1" type="ORF">LTR37_017624</name>
</gene>
<accession>A0ACC3MJA3</accession>
<reference evidence="1" key="1">
    <citation type="submission" date="2023-07" db="EMBL/GenBank/DDBJ databases">
        <title>Black Yeasts Isolated from many extreme environments.</title>
        <authorList>
            <person name="Coleine C."/>
            <person name="Stajich J.E."/>
            <person name="Selbmann L."/>
        </authorList>
    </citation>
    <scope>NUCLEOTIDE SEQUENCE</scope>
    <source>
        <strain evidence="1">CCFEE 5714</strain>
    </source>
</reference>
<comment type="caution">
    <text evidence="1">The sequence shown here is derived from an EMBL/GenBank/DDBJ whole genome shotgun (WGS) entry which is preliminary data.</text>
</comment>
<sequence>MSHTPRSTMGTVKSWNTRWGGAADEEHEQSYQPMEEIEEARLRPGRALSVDEFPWMSQGNVTTEPIRTRQSMNPPSWFQEGQAYNRNVFRGNSVRSTKSMPRESIVDLHLIVSDLDYYAGAVHDFQREEEEEEEWEWDDEEAVGEDWPLQQEHDGATYPIVRGGTVKRGVSTKSKKGEKDDNIVTWDGPGDPDNPKNWPNKKKWAATITVSLFTFISPVSSSMIAPALFKLQMDLKIDHDLEAQIALSAFVLAFALGPLFLGPLSEIFGRRIVLQLSNVFYLIFNLACGFSTNVVQVIVFRFLSGLGGSAPLGIGGGVLGDIWQPQERGKAMALYSLMPLLGPAIGPIAGGLIAQWTTWRWVFYSTTIVAVLVQILGFFYLQETYAAALLSLKKNELIKITGNKDLHTEFDTPNRKFSSHIGTAFKRPFKLILTQPIVQVLSLYIGFVYGVLYLVLSTFPILWNSPAFYGQEPAIAGLNYISLGLGFFLGTQIAAKTADRIYKDLKAKNGGVGRSEFRVPLMFPGAVMVPIGLLIYGWSAQNRVFWLVPNIGCAIFAAGNQLVFQNCQTYIVDAYTRYAASAIAATTLFRSLGGFSFPLFAPAMYQALGYGWGNTTLAFAGVAIGVPAPCLLWWYGESLRKRSQFAAG</sequence>